<organism evidence="8 9">
    <name type="scientific">Polyangium spumosum</name>
    <dbReference type="NCBI Taxonomy" id="889282"/>
    <lineage>
        <taxon>Bacteria</taxon>
        <taxon>Pseudomonadati</taxon>
        <taxon>Myxococcota</taxon>
        <taxon>Polyangia</taxon>
        <taxon>Polyangiales</taxon>
        <taxon>Polyangiaceae</taxon>
        <taxon>Polyangium</taxon>
    </lineage>
</organism>
<dbReference type="PROSITE" id="PS00622">
    <property type="entry name" value="HTH_LUXR_1"/>
    <property type="match status" value="1"/>
</dbReference>
<dbReference type="GO" id="GO:0016987">
    <property type="term" value="F:sigma factor activity"/>
    <property type="evidence" value="ECO:0007669"/>
    <property type="project" value="UniProtKB-KW"/>
</dbReference>
<evidence type="ECO:0000256" key="1">
    <source>
        <dbReference type="ARBA" id="ARBA00010641"/>
    </source>
</evidence>
<evidence type="ECO:0000256" key="2">
    <source>
        <dbReference type="ARBA" id="ARBA00023015"/>
    </source>
</evidence>
<evidence type="ECO:0000313" key="9">
    <source>
        <dbReference type="Proteomes" id="UP000440224"/>
    </source>
</evidence>
<dbReference type="NCBIfam" id="TIGR02937">
    <property type="entry name" value="sigma70-ECF"/>
    <property type="match status" value="1"/>
</dbReference>
<reference evidence="8 9" key="1">
    <citation type="submission" date="2019-10" db="EMBL/GenBank/DDBJ databases">
        <title>A soil myxobacterium in the family Polyangiaceae.</title>
        <authorList>
            <person name="Li Y."/>
            <person name="Wang J."/>
        </authorList>
    </citation>
    <scope>NUCLEOTIDE SEQUENCE [LARGE SCALE GENOMIC DNA]</scope>
    <source>
        <strain evidence="8 9">DSM 14734</strain>
    </source>
</reference>
<evidence type="ECO:0000259" key="7">
    <source>
        <dbReference type="PROSITE" id="PS00622"/>
    </source>
</evidence>
<dbReference type="PANTHER" id="PTHR43133">
    <property type="entry name" value="RNA POLYMERASE ECF-TYPE SIGMA FACTO"/>
    <property type="match status" value="1"/>
</dbReference>
<dbReference type="InterPro" id="IPR036388">
    <property type="entry name" value="WH-like_DNA-bd_sf"/>
</dbReference>
<evidence type="ECO:0000256" key="4">
    <source>
        <dbReference type="ARBA" id="ARBA00023125"/>
    </source>
</evidence>
<evidence type="ECO:0000313" key="8">
    <source>
        <dbReference type="EMBL" id="MRG93133.1"/>
    </source>
</evidence>
<dbReference type="SUPFAM" id="SSF88946">
    <property type="entry name" value="Sigma2 domain of RNA polymerase sigma factors"/>
    <property type="match status" value="1"/>
</dbReference>
<dbReference type="Proteomes" id="UP000440224">
    <property type="component" value="Unassembled WGS sequence"/>
</dbReference>
<dbReference type="Gene3D" id="1.10.1740.10">
    <property type="match status" value="1"/>
</dbReference>
<dbReference type="Pfam" id="PF08281">
    <property type="entry name" value="Sigma70_r4_2"/>
    <property type="match status" value="1"/>
</dbReference>
<gene>
    <name evidence="8" type="ORF">GF068_14505</name>
</gene>
<dbReference type="CDD" id="cd06171">
    <property type="entry name" value="Sigma70_r4"/>
    <property type="match status" value="1"/>
</dbReference>
<dbReference type="OrthoDB" id="5511424at2"/>
<feature type="domain" description="HTH luxR-type" evidence="7">
    <location>
        <begin position="152"/>
        <end position="179"/>
    </location>
</feature>
<dbReference type="InterPro" id="IPR013324">
    <property type="entry name" value="RNA_pol_sigma_r3/r4-like"/>
</dbReference>
<proteinExistence type="inferred from homology"/>
<accession>A0A6N7PM36</accession>
<dbReference type="SUPFAM" id="SSF88659">
    <property type="entry name" value="Sigma3 and sigma4 domains of RNA polymerase sigma factors"/>
    <property type="match status" value="1"/>
</dbReference>
<keyword evidence="5" id="KW-0804">Transcription</keyword>
<dbReference type="GO" id="GO:0006352">
    <property type="term" value="P:DNA-templated transcription initiation"/>
    <property type="evidence" value="ECO:0007669"/>
    <property type="project" value="InterPro"/>
</dbReference>
<name>A0A6N7PM36_9BACT</name>
<comment type="similarity">
    <text evidence="1">Belongs to the sigma-70 factor family. ECF subfamily.</text>
</comment>
<dbReference type="InterPro" id="IPR014284">
    <property type="entry name" value="RNA_pol_sigma-70_dom"/>
</dbReference>
<dbReference type="PANTHER" id="PTHR43133:SF8">
    <property type="entry name" value="RNA POLYMERASE SIGMA FACTOR HI_1459-RELATED"/>
    <property type="match status" value="1"/>
</dbReference>
<feature type="region of interest" description="Disordered" evidence="6">
    <location>
        <begin position="96"/>
        <end position="122"/>
    </location>
</feature>
<dbReference type="GO" id="GO:0003677">
    <property type="term" value="F:DNA binding"/>
    <property type="evidence" value="ECO:0007669"/>
    <property type="project" value="UniProtKB-KW"/>
</dbReference>
<dbReference type="EMBL" id="WJIE01000004">
    <property type="protein sequence ID" value="MRG93133.1"/>
    <property type="molecule type" value="Genomic_DNA"/>
</dbReference>
<dbReference type="Pfam" id="PF04542">
    <property type="entry name" value="Sigma70_r2"/>
    <property type="match status" value="1"/>
</dbReference>
<dbReference type="InterPro" id="IPR000792">
    <property type="entry name" value="Tscrpt_reg_LuxR_C"/>
</dbReference>
<dbReference type="InterPro" id="IPR039425">
    <property type="entry name" value="RNA_pol_sigma-70-like"/>
</dbReference>
<keyword evidence="9" id="KW-1185">Reference proteome</keyword>
<sequence>MMKRQTTNRITVELLEAAARGERVAAGTLVDFIYGWVHGVLRAGPDIDDATQEAFVSILVAVRKRRYDASLEDKQAWVVKIAVRKAIDARRRRERDRQVFEEQASGDDATEPASADPISRIEQKQRAERVNGVVKDLNETDRALLLLRFREGLSYQDIAHTLSIPLGTVKSRISRLIEKMQLKLGFAFAALAPRPEQGEGDLSGSEV</sequence>
<keyword evidence="4" id="KW-0238">DNA-binding</keyword>
<evidence type="ECO:0000256" key="3">
    <source>
        <dbReference type="ARBA" id="ARBA00023082"/>
    </source>
</evidence>
<dbReference type="Gene3D" id="1.10.10.10">
    <property type="entry name" value="Winged helix-like DNA-binding domain superfamily/Winged helix DNA-binding domain"/>
    <property type="match status" value="1"/>
</dbReference>
<evidence type="ECO:0000256" key="6">
    <source>
        <dbReference type="SAM" id="MobiDB-lite"/>
    </source>
</evidence>
<evidence type="ECO:0000256" key="5">
    <source>
        <dbReference type="ARBA" id="ARBA00023163"/>
    </source>
</evidence>
<dbReference type="InterPro" id="IPR013325">
    <property type="entry name" value="RNA_pol_sigma_r2"/>
</dbReference>
<dbReference type="InterPro" id="IPR007627">
    <property type="entry name" value="RNA_pol_sigma70_r2"/>
</dbReference>
<keyword evidence="2" id="KW-0805">Transcription regulation</keyword>
<keyword evidence="3" id="KW-0731">Sigma factor</keyword>
<dbReference type="AlphaFoldDB" id="A0A6N7PM36"/>
<dbReference type="RefSeq" id="WP_153819999.1">
    <property type="nucleotide sequence ID" value="NZ_WJIE01000004.1"/>
</dbReference>
<comment type="caution">
    <text evidence="8">The sequence shown here is derived from an EMBL/GenBank/DDBJ whole genome shotgun (WGS) entry which is preliminary data.</text>
</comment>
<dbReference type="InterPro" id="IPR013249">
    <property type="entry name" value="RNA_pol_sigma70_r4_t2"/>
</dbReference>
<protein>
    <submittedName>
        <fullName evidence="8">Sigma-70 family RNA polymerase sigma factor</fullName>
    </submittedName>
</protein>